<feature type="transmembrane region" description="Helical" evidence="7">
    <location>
        <begin position="92"/>
        <end position="111"/>
    </location>
</feature>
<dbReference type="PRINTS" id="PR01434">
    <property type="entry name" value="NADHDHGNASE5"/>
</dbReference>
<feature type="transmembrane region" description="Helical" evidence="7">
    <location>
        <begin position="212"/>
        <end position="236"/>
    </location>
</feature>
<protein>
    <submittedName>
        <fullName evidence="10">NADH dehydrogenase I subunit L</fullName>
    </submittedName>
</protein>
<dbReference type="AlphaFoldDB" id="L7TZU8"/>
<dbReference type="KEGG" id="msd:MYSTI_00686"/>
<dbReference type="Proteomes" id="UP000011131">
    <property type="component" value="Chromosome"/>
</dbReference>
<name>L7TZU8_MYXSD</name>
<dbReference type="eggNOG" id="COG1009">
    <property type="taxonomic scope" value="Bacteria"/>
</dbReference>
<feature type="region of interest" description="Disordered" evidence="6">
    <location>
        <begin position="433"/>
        <end position="457"/>
    </location>
</feature>
<dbReference type="PANTHER" id="PTHR42829:SF2">
    <property type="entry name" value="NADH-UBIQUINONE OXIDOREDUCTASE CHAIN 5"/>
    <property type="match status" value="1"/>
</dbReference>
<dbReference type="GO" id="GO:0042773">
    <property type="term" value="P:ATP synthesis coupled electron transport"/>
    <property type="evidence" value="ECO:0007669"/>
    <property type="project" value="InterPro"/>
</dbReference>
<dbReference type="GO" id="GO:0003954">
    <property type="term" value="F:NADH dehydrogenase activity"/>
    <property type="evidence" value="ECO:0007669"/>
    <property type="project" value="TreeGrafter"/>
</dbReference>
<sequence>MTPAELPEGWFAAAVPLCPLVAFAGLGAVMLLHRTPSERWVARWVLGSLWLALGCAAVTAVRYVSRSWTVLEVNPGPLLAHGLASLEPSLRIDGLSVTMMLLTSTLTLLLGRFSVTYLHREPGFARFFLLLALFASGMSWVVESGSLAILFVGWEWVGLASVLLIGFFQERASPVDAGLVALGTYRFCDLGLVVAVALLHHLLGTTQWSSLFGARAALFLGPGPATVLSLCLLLAAMGKSAQLPFSPWLPRAMEGPTPSSALFYGALSVHAGPYLLLRAAPLLAQAPLARGALVVVGLLTALHATLVWRVQTDAKGALAYGVLTHLGLMFAEVGLGLHTLALVHLVAHVCLRSLQLLRAPSALRDAQARRSALRGAPAPAIARAHGHLPSRLYRLALERFALDVLLQRGGTHPLSRLGRWLDALERRWATTVEGVTPSPTLPHPAEPAPSNPSTGAA</sequence>
<feature type="transmembrane region" description="Helical" evidence="7">
    <location>
        <begin position="123"/>
        <end position="142"/>
    </location>
</feature>
<dbReference type="GO" id="GO:0012505">
    <property type="term" value="C:endomembrane system"/>
    <property type="evidence" value="ECO:0007669"/>
    <property type="project" value="UniProtKB-SubCell"/>
</dbReference>
<dbReference type="RefSeq" id="WP_015346299.1">
    <property type="nucleotide sequence ID" value="NC_020126.1"/>
</dbReference>
<dbReference type="Pfam" id="PF00662">
    <property type="entry name" value="Proton_antipo_N"/>
    <property type="match status" value="1"/>
</dbReference>
<keyword evidence="3 7" id="KW-1133">Transmembrane helix</keyword>
<feature type="transmembrane region" description="Helical" evidence="7">
    <location>
        <begin position="12"/>
        <end position="32"/>
    </location>
</feature>
<dbReference type="InterPro" id="IPR003945">
    <property type="entry name" value="NU5C-like"/>
</dbReference>
<accession>L7TZU8</accession>
<reference evidence="10 11" key="1">
    <citation type="journal article" date="2013" name="Genome Announc.">
        <title>Complete genome sequence of Myxococcus stipitatus strain DSM 14675, a fruiting myxobacterium.</title>
        <authorList>
            <person name="Huntley S."/>
            <person name="Kneip S."/>
            <person name="Treuner-Lange A."/>
            <person name="Sogaard-Andersen L."/>
        </authorList>
    </citation>
    <scope>NUCLEOTIDE SEQUENCE [LARGE SCALE GENOMIC DNA]</scope>
    <source>
        <strain evidence="11">DSM 14675 / JCM 12634 / Mx s8</strain>
    </source>
</reference>
<evidence type="ECO:0000259" key="9">
    <source>
        <dbReference type="Pfam" id="PF00662"/>
    </source>
</evidence>
<dbReference type="STRING" id="1278073.MYSTI_00686"/>
<dbReference type="OrthoDB" id="9805769at2"/>
<keyword evidence="2 5" id="KW-0812">Transmembrane</keyword>
<evidence type="ECO:0000256" key="3">
    <source>
        <dbReference type="ARBA" id="ARBA00022989"/>
    </source>
</evidence>
<evidence type="ECO:0000256" key="5">
    <source>
        <dbReference type="RuleBase" id="RU000320"/>
    </source>
</evidence>
<evidence type="ECO:0000256" key="4">
    <source>
        <dbReference type="ARBA" id="ARBA00023136"/>
    </source>
</evidence>
<evidence type="ECO:0000256" key="6">
    <source>
        <dbReference type="SAM" id="MobiDB-lite"/>
    </source>
</evidence>
<feature type="domain" description="NADH-Ubiquinone oxidoreductase (complex I) chain 5 N-terminal" evidence="9">
    <location>
        <begin position="85"/>
        <end position="128"/>
    </location>
</feature>
<dbReference type="GO" id="GO:0016020">
    <property type="term" value="C:membrane"/>
    <property type="evidence" value="ECO:0007669"/>
    <property type="project" value="UniProtKB-SubCell"/>
</dbReference>
<feature type="transmembrane region" description="Helical" evidence="7">
    <location>
        <begin position="288"/>
        <end position="308"/>
    </location>
</feature>
<keyword evidence="4 7" id="KW-0472">Membrane</keyword>
<proteinExistence type="predicted"/>
<dbReference type="HOGENOM" id="CLU_007100_0_4_7"/>
<feature type="compositionally biased region" description="Pro residues" evidence="6">
    <location>
        <begin position="439"/>
        <end position="450"/>
    </location>
</feature>
<feature type="transmembrane region" description="Helical" evidence="7">
    <location>
        <begin position="148"/>
        <end position="167"/>
    </location>
</feature>
<feature type="transmembrane region" description="Helical" evidence="7">
    <location>
        <begin position="44"/>
        <end position="64"/>
    </location>
</feature>
<feature type="domain" description="NADH:quinone oxidoreductase/Mrp antiporter transmembrane" evidence="8">
    <location>
        <begin position="144"/>
        <end position="366"/>
    </location>
</feature>
<gene>
    <name evidence="10" type="ordered locus">MYSTI_00686</name>
</gene>
<dbReference type="Pfam" id="PF00361">
    <property type="entry name" value="Proton_antipo_M"/>
    <property type="match status" value="1"/>
</dbReference>
<dbReference type="EMBL" id="CP004025">
    <property type="protein sequence ID" value="AGC42036.1"/>
    <property type="molecule type" value="Genomic_DNA"/>
</dbReference>
<dbReference type="PANTHER" id="PTHR42829">
    <property type="entry name" value="NADH-UBIQUINONE OXIDOREDUCTASE CHAIN 5"/>
    <property type="match status" value="1"/>
</dbReference>
<keyword evidence="11" id="KW-1185">Reference proteome</keyword>
<dbReference type="InterPro" id="IPR001750">
    <property type="entry name" value="ND/Mrp_TM"/>
</dbReference>
<feature type="transmembrane region" description="Helical" evidence="7">
    <location>
        <begin position="320"/>
        <end position="347"/>
    </location>
</feature>
<dbReference type="GO" id="GO:0015990">
    <property type="term" value="P:electron transport coupled proton transport"/>
    <property type="evidence" value="ECO:0007669"/>
    <property type="project" value="TreeGrafter"/>
</dbReference>
<evidence type="ECO:0000313" key="11">
    <source>
        <dbReference type="Proteomes" id="UP000011131"/>
    </source>
</evidence>
<evidence type="ECO:0000256" key="1">
    <source>
        <dbReference type="ARBA" id="ARBA00004127"/>
    </source>
</evidence>
<dbReference type="InterPro" id="IPR001516">
    <property type="entry name" value="Proton_antipo_N"/>
</dbReference>
<evidence type="ECO:0000313" key="10">
    <source>
        <dbReference type="EMBL" id="AGC42036.1"/>
    </source>
</evidence>
<evidence type="ECO:0000256" key="7">
    <source>
        <dbReference type="SAM" id="Phobius"/>
    </source>
</evidence>
<organism evidence="10 11">
    <name type="scientific">Myxococcus stipitatus (strain DSM 14675 / JCM 12634 / Mx s8)</name>
    <dbReference type="NCBI Taxonomy" id="1278073"/>
    <lineage>
        <taxon>Bacteria</taxon>
        <taxon>Pseudomonadati</taxon>
        <taxon>Myxococcota</taxon>
        <taxon>Myxococcia</taxon>
        <taxon>Myxococcales</taxon>
        <taxon>Cystobacterineae</taxon>
        <taxon>Myxococcaceae</taxon>
        <taxon>Myxococcus</taxon>
    </lineage>
</organism>
<dbReference type="PATRIC" id="fig|1278073.3.peg.713"/>
<evidence type="ECO:0000259" key="8">
    <source>
        <dbReference type="Pfam" id="PF00361"/>
    </source>
</evidence>
<evidence type="ECO:0000256" key="2">
    <source>
        <dbReference type="ARBA" id="ARBA00022692"/>
    </source>
</evidence>
<feature type="transmembrane region" description="Helical" evidence="7">
    <location>
        <begin position="179"/>
        <end position="200"/>
    </location>
</feature>
<comment type="subcellular location">
    <subcellularLocation>
        <location evidence="1">Endomembrane system</location>
        <topology evidence="1">Multi-pass membrane protein</topology>
    </subcellularLocation>
    <subcellularLocation>
        <location evidence="5">Membrane</location>
        <topology evidence="5">Multi-pass membrane protein</topology>
    </subcellularLocation>
</comment>
<dbReference type="GO" id="GO:0008137">
    <property type="term" value="F:NADH dehydrogenase (ubiquinone) activity"/>
    <property type="evidence" value="ECO:0007669"/>
    <property type="project" value="InterPro"/>
</dbReference>